<proteinExistence type="predicted"/>
<dbReference type="KEGG" id="blac:94343866"/>
<dbReference type="EMBL" id="SHOA02000014">
    <property type="protein sequence ID" value="TDH67601.1"/>
    <property type="molecule type" value="Genomic_DNA"/>
</dbReference>
<dbReference type="GeneID" id="94343866"/>
<dbReference type="AlphaFoldDB" id="A0A976FJJ3"/>
<protein>
    <submittedName>
        <fullName evidence="1">Uncharacterized protein</fullName>
    </submittedName>
</protein>
<evidence type="ECO:0000313" key="2">
    <source>
        <dbReference type="Proteomes" id="UP000294530"/>
    </source>
</evidence>
<dbReference type="RefSeq" id="XP_067817100.1">
    <property type="nucleotide sequence ID" value="XM_067958195.1"/>
</dbReference>
<keyword evidence="2" id="KW-1185">Reference proteome</keyword>
<comment type="caution">
    <text evidence="1">The sequence shown here is derived from an EMBL/GenBank/DDBJ whole genome shotgun (WGS) entry which is preliminary data.</text>
</comment>
<accession>A0A976FJJ3</accession>
<sequence length="76" mass="8482">MCTELLGRAHICKTIAYHRNLLGKHLLRIALILETSSSPVLFCYLKEELDIANDVGGTALPRIEPSRARFRAVAFS</sequence>
<gene>
    <name evidence="1" type="ORF">CCR75_000087</name>
</gene>
<reference evidence="1 2" key="1">
    <citation type="journal article" date="2021" name="Genome Biol.">
        <title>AFLAP: assembly-free linkage analysis pipeline using k-mers from genome sequencing data.</title>
        <authorList>
            <person name="Fletcher K."/>
            <person name="Zhang L."/>
            <person name="Gil J."/>
            <person name="Han R."/>
            <person name="Cavanaugh K."/>
            <person name="Michelmore R."/>
        </authorList>
    </citation>
    <scope>NUCLEOTIDE SEQUENCE [LARGE SCALE GENOMIC DNA]</scope>
    <source>
        <strain evidence="1 2">SF5</strain>
    </source>
</reference>
<dbReference type="Proteomes" id="UP000294530">
    <property type="component" value="Unassembled WGS sequence"/>
</dbReference>
<name>A0A976FJJ3_BRELC</name>
<organism evidence="1 2">
    <name type="scientific">Bremia lactucae</name>
    <name type="common">Lettuce downy mildew</name>
    <dbReference type="NCBI Taxonomy" id="4779"/>
    <lineage>
        <taxon>Eukaryota</taxon>
        <taxon>Sar</taxon>
        <taxon>Stramenopiles</taxon>
        <taxon>Oomycota</taxon>
        <taxon>Peronosporomycetes</taxon>
        <taxon>Peronosporales</taxon>
        <taxon>Peronosporaceae</taxon>
        <taxon>Bremia</taxon>
    </lineage>
</organism>
<evidence type="ECO:0000313" key="1">
    <source>
        <dbReference type="EMBL" id="TDH67601.1"/>
    </source>
</evidence>